<dbReference type="InterPro" id="IPR001849">
    <property type="entry name" value="PH_domain"/>
</dbReference>
<dbReference type="SMART" id="SM00233">
    <property type="entry name" value="PH"/>
    <property type="match status" value="1"/>
</dbReference>
<feature type="region of interest" description="Disordered" evidence="6">
    <location>
        <begin position="1486"/>
        <end position="1506"/>
    </location>
</feature>
<feature type="domain" description="DH" evidence="9">
    <location>
        <begin position="2033"/>
        <end position="2217"/>
    </location>
</feature>
<dbReference type="RefSeq" id="XP_013772057.2">
    <property type="nucleotide sequence ID" value="XM_013916603.2"/>
</dbReference>
<dbReference type="InterPro" id="IPR036028">
    <property type="entry name" value="SH3-like_dom_sf"/>
</dbReference>
<keyword evidence="2 5" id="KW-0728">SH3 domain</keyword>
<proteinExistence type="predicted"/>
<feature type="compositionally biased region" description="Polar residues" evidence="6">
    <location>
        <begin position="1760"/>
        <end position="1773"/>
    </location>
</feature>
<feature type="region of interest" description="Disordered" evidence="6">
    <location>
        <begin position="1319"/>
        <end position="1344"/>
    </location>
</feature>
<feature type="compositionally biased region" description="Polar residues" evidence="6">
    <location>
        <begin position="1830"/>
        <end position="1842"/>
    </location>
</feature>
<dbReference type="InterPro" id="IPR011993">
    <property type="entry name" value="PH-like_dom_sf"/>
</dbReference>
<name>A0ABM1S545_LIMPO</name>
<feature type="compositionally biased region" description="Basic and acidic residues" evidence="6">
    <location>
        <begin position="594"/>
        <end position="603"/>
    </location>
</feature>
<evidence type="ECO:0000256" key="5">
    <source>
        <dbReference type="PROSITE-ProRule" id="PRU00192"/>
    </source>
</evidence>
<feature type="region of interest" description="Disordered" evidence="6">
    <location>
        <begin position="1687"/>
        <end position="1879"/>
    </location>
</feature>
<dbReference type="SUPFAM" id="SSF50044">
    <property type="entry name" value="SH3-domain"/>
    <property type="match status" value="1"/>
</dbReference>
<feature type="region of interest" description="Disordered" evidence="6">
    <location>
        <begin position="593"/>
        <end position="612"/>
    </location>
</feature>
<reference evidence="11 12" key="1">
    <citation type="submission" date="2025-05" db="UniProtKB">
        <authorList>
            <consortium name="RefSeq"/>
        </authorList>
    </citation>
    <scope>IDENTIFICATION</scope>
    <source>
        <tissue evidence="11 12">Muscle</tissue>
    </source>
</reference>
<dbReference type="Pfam" id="PF22697">
    <property type="entry name" value="SOS1_NGEF_PH"/>
    <property type="match status" value="1"/>
</dbReference>
<dbReference type="SUPFAM" id="SSF50729">
    <property type="entry name" value="PH domain-like"/>
    <property type="match status" value="1"/>
</dbReference>
<feature type="compositionally biased region" description="Low complexity" evidence="6">
    <location>
        <begin position="806"/>
        <end position="827"/>
    </location>
</feature>
<feature type="compositionally biased region" description="Polar residues" evidence="6">
    <location>
        <begin position="794"/>
        <end position="805"/>
    </location>
</feature>
<dbReference type="InterPro" id="IPR001452">
    <property type="entry name" value="SH3_domain"/>
</dbReference>
<evidence type="ECO:0000256" key="3">
    <source>
        <dbReference type="ARBA" id="ARBA00022490"/>
    </source>
</evidence>
<feature type="compositionally biased region" description="Low complexity" evidence="6">
    <location>
        <begin position="1689"/>
        <end position="1701"/>
    </location>
</feature>
<feature type="compositionally biased region" description="Basic residues" evidence="6">
    <location>
        <begin position="1865"/>
        <end position="1878"/>
    </location>
</feature>
<keyword evidence="3" id="KW-0963">Cytoplasm</keyword>
<organism evidence="10 12">
    <name type="scientific">Limulus polyphemus</name>
    <name type="common">Atlantic horseshoe crab</name>
    <dbReference type="NCBI Taxonomy" id="6850"/>
    <lineage>
        <taxon>Eukaryota</taxon>
        <taxon>Metazoa</taxon>
        <taxon>Ecdysozoa</taxon>
        <taxon>Arthropoda</taxon>
        <taxon>Chelicerata</taxon>
        <taxon>Merostomata</taxon>
        <taxon>Xiphosura</taxon>
        <taxon>Limulidae</taxon>
        <taxon>Limulus</taxon>
    </lineage>
</organism>
<dbReference type="SMART" id="SM00326">
    <property type="entry name" value="SH3"/>
    <property type="match status" value="1"/>
</dbReference>
<feature type="compositionally biased region" description="Low complexity" evidence="6">
    <location>
        <begin position="1327"/>
        <end position="1338"/>
    </location>
</feature>
<dbReference type="PROSITE" id="PS00741">
    <property type="entry name" value="DH_1"/>
    <property type="match status" value="1"/>
</dbReference>
<evidence type="ECO:0000259" key="7">
    <source>
        <dbReference type="PROSITE" id="PS50002"/>
    </source>
</evidence>
<evidence type="ECO:0000256" key="6">
    <source>
        <dbReference type="SAM" id="MobiDB-lite"/>
    </source>
</evidence>
<evidence type="ECO:0000313" key="10">
    <source>
        <dbReference type="Proteomes" id="UP000694941"/>
    </source>
</evidence>
<evidence type="ECO:0000313" key="12">
    <source>
        <dbReference type="RefSeq" id="XP_022238750.1"/>
    </source>
</evidence>
<dbReference type="PANTHER" id="PTHR47544:SF3">
    <property type="entry name" value="RHO GUANINE NUCLEOTIDE EXCHANGE FACTOR 4 ISOFORM X1"/>
    <property type="match status" value="1"/>
</dbReference>
<evidence type="ECO:0000256" key="4">
    <source>
        <dbReference type="ARBA" id="ARBA00022658"/>
    </source>
</evidence>
<feature type="region of interest" description="Disordered" evidence="6">
    <location>
        <begin position="953"/>
        <end position="976"/>
    </location>
</feature>
<dbReference type="Pfam" id="PF00621">
    <property type="entry name" value="RhoGEF"/>
    <property type="match status" value="1"/>
</dbReference>
<feature type="compositionally biased region" description="Basic and acidic residues" evidence="6">
    <location>
        <begin position="1817"/>
        <end position="1828"/>
    </location>
</feature>
<keyword evidence="4" id="KW-0344">Guanine-nucleotide releasing factor</keyword>
<gene>
    <name evidence="11 12" type="primary">LOC106457209</name>
</gene>
<dbReference type="PROSITE" id="PS50010">
    <property type="entry name" value="DH_2"/>
    <property type="match status" value="1"/>
</dbReference>
<dbReference type="RefSeq" id="XP_022238750.1">
    <property type="nucleotide sequence ID" value="XM_022383042.1"/>
</dbReference>
<dbReference type="GeneID" id="106457209"/>
<feature type="compositionally biased region" description="Polar residues" evidence="6">
    <location>
        <begin position="1655"/>
        <end position="1671"/>
    </location>
</feature>
<dbReference type="SMART" id="SM00325">
    <property type="entry name" value="RhoGEF"/>
    <property type="match status" value="1"/>
</dbReference>
<feature type="domain" description="SH3" evidence="7">
    <location>
        <begin position="1939"/>
        <end position="1998"/>
    </location>
</feature>
<dbReference type="Gene3D" id="2.30.30.40">
    <property type="entry name" value="SH3 Domains"/>
    <property type="match status" value="1"/>
</dbReference>
<dbReference type="Gene3D" id="1.20.900.10">
    <property type="entry name" value="Dbl homology (DH) domain"/>
    <property type="match status" value="1"/>
</dbReference>
<feature type="compositionally biased region" description="Polar residues" evidence="6">
    <location>
        <begin position="722"/>
        <end position="734"/>
    </location>
</feature>
<feature type="compositionally biased region" description="Basic residues" evidence="6">
    <location>
        <begin position="1730"/>
        <end position="1740"/>
    </location>
</feature>
<dbReference type="CDD" id="cd11828">
    <property type="entry name" value="SH3_ARHGEF9_like"/>
    <property type="match status" value="1"/>
</dbReference>
<dbReference type="InterPro" id="IPR055251">
    <property type="entry name" value="SOS1_NGEF_PH"/>
</dbReference>
<dbReference type="InterPro" id="IPR035899">
    <property type="entry name" value="DBL_dom_sf"/>
</dbReference>
<dbReference type="SUPFAM" id="SSF48065">
    <property type="entry name" value="DBL homology domain (DH-domain)"/>
    <property type="match status" value="1"/>
</dbReference>
<feature type="domain" description="PH" evidence="8">
    <location>
        <begin position="2248"/>
        <end position="2353"/>
    </location>
</feature>
<dbReference type="Pfam" id="PF07653">
    <property type="entry name" value="SH3_2"/>
    <property type="match status" value="1"/>
</dbReference>
<dbReference type="PROSITE" id="PS50002">
    <property type="entry name" value="SH3"/>
    <property type="match status" value="1"/>
</dbReference>
<protein>
    <submittedName>
        <fullName evidence="11 12">Uncharacterized protein LOC106457209</fullName>
    </submittedName>
</protein>
<sequence length="2457" mass="274551">MSSNVDTTTLISLTRNRNKLMRLAQGIKTKKKPGSKKSINLKLDPAYTNIEHLVFGTYRPRSTTPVVEDKSKGDNKTDSYEQIENVTVVQDDVCSKDDDPSISYESIACSLEVQSRDGATGQSTVKESEHSEFETNGSVLQAATRRISPEIPEGWNGKNDHTTVSTSFFKGSERDDEQLSILTLERDVCSADEQNWLAKTVRRGSERLTDNGFPCERGDMEHILHMGDSEAVDNDLHPTLNHSSVKPDNETFTEDQCGAFKTSESSFCSEELGDSSCDNFANAVNYTDDSQFFVTPDSSYLSLNREDHEETDGAEVFCTPCGNFNGENFREPENVIQSNENNESDNKVSGTPISSGDYMCVTATKSFMSNLRNEDTINTSKHRTPTRHNKQIFQSTGTVKKQTKRIPIIEREVYHSVGSCPLNNHINDSHCIDKTKVNLTPTVKKKLSNENVELFRTNSNRQNIKGDVTSSIDELLNMQKEGSTCVRGSSKLCGRPSSVPTGVLCDSDSNSLLHSQSFPCKSSLSKFQKFRSTSISDNSKISLEGKKSSDKTGSPVLLTYRPLSSTAKLEETHRNKCDNSQIADTSSLKVLRTPTEKSFENQSKHSSGIPKPKIHVKRTLTPFSSPQMFSASNLVTKEKPANEELCDLNDDVNISLDHSGFFRTKSISYGFRKKSDQTFRKAASVCEKSKVKPPNIPTIRNLKIPKHGDYISDSRSSISSSTGEFKNEISSASQKQEKSVQKNSRVCGEAVTCNITVTPPSYIENDAMDINHTIGGRKSVNGISSSLGNFNKAPSRSSLNECQSNLTSKPISKSPLSSSSSSLTGSKTSLLSKNDVLSSTKIIKKITRNDQTAHQSSSESLKHLKYGMTVQKSYQTDKIKLPSYLGSCTNHDMLQNTSKDEQDFTKFSVKTKVDLEYGEKESKLVQGSCHNHSGIPVPSCNEINNSKKETLRRTNSASKNSFNIKPPVPIKPTKIHSPPVVDKKCILTNFSVSNQTLSTNETVQKSYKKSDTNLSFMRNFTNKNHFSNSDNYKFQHVPETPKNSKNGTVLNNDSIGSVSQTSNIDEIDGYKVKDNEFSGTYLAPSDSWPFETHPSISNSSPRSSTQLCNSANIYPNCCVDCHQDTSMINHKTSRSLSVDSGYQNVINTQEKSFKKYNHGQTCDPLQDICRKVHGENIRDTKEATPSRVIKRSESFEEWAVEHLKALISPQDQEFNQVTPPQVFPKNNHGNEVPNDLDNKTQVKTIRKLNKKSYSVPNRMIHNATGVRKNPSSCLPVRSLSLSSSPLHYKMASSSIRGFDAAKTLLPESVWDHSEMGMSDIEEKDENSSSGASRAGSEGPAEHCREHTLNSKRHYSIKHLLPDRLDAAKNKSRITPKFKSESLGLERLLPIGFPLTSITSGESLQLFDKEDRIITSTSFGVNDNNTKSSSWSSLKKKTVDDYSNGSIAKDVEDHSSFQHFNCVSSSSESPKLDLKAMGVNSGDMEAVSVSDTRPNMGDPVTGLDSTSKTTSGLLGNFLLPTRLLRNRQISKSERQLKASSTPEFVTSSSEDVRQKQEARRPWSYVYSEKEAQRLLDNNSSTSSSISTVQRFMHYPDETVISKSEEHSSGTDSVLPFFTRYSSVRSTSTRFSGNDGVLQKFRKSFSLRFQKGRKSGSPPQSTIGQEGVGSSNEPVIPQVVLPDTNEHVCTSSSEVLESSASSADQDQTNQKNRTEDSDFGFKIGPLILRTSRERRKAKRLKKDARESKCNSADSGIQLESLFPNSEGPTESSSAADSPAVIRRRAASTSESSPKVKPPQRPHSDTGGSLAEALSIQLGERSRSTKERRPSLDLSNTGLLQSLQKVPSVERQMSTPPPIKVRTERSRPLLRRHKARSKLRRSISQPLDLEKLGVGVKIEDNLHGISDHSASVASSDDEFSSDGEGHHAFSNRDTSFREVYGDSVTFAEALWDHVTIDTEELAFKAGEVIEVTDSMDKDWWWGSVADRSGWFPAAFVRLRVNQEDTVEDCISKMADGTLTRQPPRKMSVSLLSNEQVRANVIQEIISTEKDFVQHLEDVVEGYLKQVRRRPDMFSADRITTVFGNIQEIYRFQSSFLQQLEACIDWDAPYKSLIGDCFSQHKEEFRIYSDYCNNHPLAVSELQEMYSYPKYCQFFEACRLLQDMIDISLDGFLLTPVQKICKYPLQLAELLKYTHVDHPDYQPVKNALEAMREVAQLVNERKRRMECLERLAEWQQSVDGWEGPDLLTTASVLIHNGDVTRVSPAWSREHSLFLFDHLLIYCKKDLLKRNNFVYKGRIPLDFSQVLDVEDGKDSQFGVTVKHAWKIYCGSREKWFMFYTKTAAEKDRWMQAFKEERKLVEEDKEQGFIITEQAKKAAKLALLNKQKPKRPRAKIPKSCRPHPDTAVVELLLDHPGSPKTRSGSLPSNLHPSLVVNLGNRHSPPKKKGSGWFHFGSGKKPRK</sequence>
<evidence type="ECO:0000259" key="8">
    <source>
        <dbReference type="PROSITE" id="PS50003"/>
    </source>
</evidence>
<evidence type="ECO:0000259" key="9">
    <source>
        <dbReference type="PROSITE" id="PS50010"/>
    </source>
</evidence>
<dbReference type="CDD" id="cd01224">
    <property type="entry name" value="PH_Collybistin_ASEF"/>
    <property type="match status" value="1"/>
</dbReference>
<dbReference type="PROSITE" id="PS50003">
    <property type="entry name" value="PH_DOMAIN"/>
    <property type="match status" value="1"/>
</dbReference>
<feature type="region of interest" description="Disordered" evidence="6">
    <location>
        <begin position="2431"/>
        <end position="2457"/>
    </location>
</feature>
<keyword evidence="10" id="KW-1185">Reference proteome</keyword>
<dbReference type="InterPro" id="IPR000219">
    <property type="entry name" value="DH_dom"/>
</dbReference>
<dbReference type="PANTHER" id="PTHR47544">
    <property type="entry name" value="RHO GUANINE NUCLEOTIDE EXCHANGE FACTOR 4"/>
    <property type="match status" value="1"/>
</dbReference>
<dbReference type="InterPro" id="IPR001331">
    <property type="entry name" value="GDS_CDC24_CS"/>
</dbReference>
<dbReference type="CDD" id="cd00160">
    <property type="entry name" value="RhoGEF"/>
    <property type="match status" value="1"/>
</dbReference>
<evidence type="ECO:0000313" key="11">
    <source>
        <dbReference type="RefSeq" id="XP_013772057.2"/>
    </source>
</evidence>
<evidence type="ECO:0000256" key="2">
    <source>
        <dbReference type="ARBA" id="ARBA00022443"/>
    </source>
</evidence>
<feature type="region of interest" description="Disordered" evidence="6">
    <location>
        <begin position="794"/>
        <end position="827"/>
    </location>
</feature>
<dbReference type="Proteomes" id="UP000694941">
    <property type="component" value="Unplaced"/>
</dbReference>
<feature type="region of interest" description="Disordered" evidence="6">
    <location>
        <begin position="710"/>
        <end position="738"/>
    </location>
</feature>
<feature type="region of interest" description="Disordered" evidence="6">
    <location>
        <begin position="1647"/>
        <end position="1674"/>
    </location>
</feature>
<feature type="region of interest" description="Disordered" evidence="6">
    <location>
        <begin position="1529"/>
        <end position="1557"/>
    </location>
</feature>
<feature type="compositionally biased region" description="Polar residues" evidence="6">
    <location>
        <begin position="1536"/>
        <end position="1548"/>
    </location>
</feature>
<comment type="subcellular location">
    <subcellularLocation>
        <location evidence="1">Cytoplasm</location>
    </subcellularLocation>
</comment>
<feature type="compositionally biased region" description="Polar residues" evidence="6">
    <location>
        <begin position="953"/>
        <end position="963"/>
    </location>
</feature>
<dbReference type="Gene3D" id="2.30.29.30">
    <property type="entry name" value="Pleckstrin-homology domain (PH domain)/Phosphotyrosine-binding domain (PTB)"/>
    <property type="match status" value="1"/>
</dbReference>
<accession>A0ABM1S545</accession>
<evidence type="ECO:0000256" key="1">
    <source>
        <dbReference type="ARBA" id="ARBA00004496"/>
    </source>
</evidence>
<feature type="region of interest" description="Disordered" evidence="6">
    <location>
        <begin position="118"/>
        <end position="137"/>
    </location>
</feature>